<evidence type="ECO:0000256" key="3">
    <source>
        <dbReference type="ARBA" id="ARBA00022475"/>
    </source>
</evidence>
<proteinExistence type="inferred from homology"/>
<evidence type="ECO:0000259" key="8">
    <source>
        <dbReference type="PROSITE" id="PS50928"/>
    </source>
</evidence>
<dbReference type="PANTHER" id="PTHR30183:SF2">
    <property type="entry name" value="IRON UTILIZATION PROTEIN"/>
    <property type="match status" value="1"/>
</dbReference>
<dbReference type="CDD" id="cd06261">
    <property type="entry name" value="TM_PBP2"/>
    <property type="match status" value="1"/>
</dbReference>
<evidence type="ECO:0000313" key="10">
    <source>
        <dbReference type="Proteomes" id="UP000614272"/>
    </source>
</evidence>
<dbReference type="EMBL" id="BMGJ01000009">
    <property type="protein sequence ID" value="GGD67931.1"/>
    <property type="molecule type" value="Genomic_DNA"/>
</dbReference>
<feature type="transmembrane region" description="Helical" evidence="7">
    <location>
        <begin position="95"/>
        <end position="115"/>
    </location>
</feature>
<feature type="transmembrane region" description="Helical" evidence="7">
    <location>
        <begin position="62"/>
        <end position="83"/>
    </location>
</feature>
<organism evidence="9 10">
    <name type="scientific">Lacimicrobium alkaliphilum</name>
    <dbReference type="NCBI Taxonomy" id="1526571"/>
    <lineage>
        <taxon>Bacteria</taxon>
        <taxon>Pseudomonadati</taxon>
        <taxon>Pseudomonadota</taxon>
        <taxon>Gammaproteobacteria</taxon>
        <taxon>Alteromonadales</taxon>
        <taxon>Alteromonadaceae</taxon>
        <taxon>Lacimicrobium</taxon>
    </lineage>
</organism>
<keyword evidence="6 7" id="KW-0472">Membrane</keyword>
<protein>
    <submittedName>
        <fullName evidence="9">Iron(III) ABC transporter permease</fullName>
    </submittedName>
</protein>
<dbReference type="Proteomes" id="UP000614272">
    <property type="component" value="Unassembled WGS sequence"/>
</dbReference>
<keyword evidence="10" id="KW-1185">Reference proteome</keyword>
<keyword evidence="3" id="KW-1003">Cell membrane</keyword>
<evidence type="ECO:0000256" key="7">
    <source>
        <dbReference type="RuleBase" id="RU363032"/>
    </source>
</evidence>
<evidence type="ECO:0000313" key="9">
    <source>
        <dbReference type="EMBL" id="GGD67931.1"/>
    </source>
</evidence>
<dbReference type="Pfam" id="PF00528">
    <property type="entry name" value="BPD_transp_1"/>
    <property type="match status" value="1"/>
</dbReference>
<evidence type="ECO:0000256" key="5">
    <source>
        <dbReference type="ARBA" id="ARBA00022989"/>
    </source>
</evidence>
<dbReference type="InterPro" id="IPR000515">
    <property type="entry name" value="MetI-like"/>
</dbReference>
<reference evidence="10" key="1">
    <citation type="journal article" date="2019" name="Int. J. Syst. Evol. Microbiol.">
        <title>The Global Catalogue of Microorganisms (GCM) 10K type strain sequencing project: providing services to taxonomists for standard genome sequencing and annotation.</title>
        <authorList>
            <consortium name="The Broad Institute Genomics Platform"/>
            <consortium name="The Broad Institute Genome Sequencing Center for Infectious Disease"/>
            <person name="Wu L."/>
            <person name="Ma J."/>
        </authorList>
    </citation>
    <scope>NUCLEOTIDE SEQUENCE [LARGE SCALE GENOMIC DNA]</scope>
    <source>
        <strain evidence="10">CGMCC 1.12923</strain>
    </source>
</reference>
<accession>A0ABQ1RH16</accession>
<comment type="caution">
    <text evidence="9">The sequence shown here is derived from an EMBL/GenBank/DDBJ whole genome shotgun (WGS) entry which is preliminary data.</text>
</comment>
<keyword evidence="4 7" id="KW-0812">Transmembrane</keyword>
<feature type="transmembrane region" description="Helical" evidence="7">
    <location>
        <begin position="522"/>
        <end position="541"/>
    </location>
</feature>
<evidence type="ECO:0000256" key="6">
    <source>
        <dbReference type="ARBA" id="ARBA00023136"/>
    </source>
</evidence>
<gene>
    <name evidence="9" type="ORF">GCM10011357_23780</name>
</gene>
<comment type="similarity">
    <text evidence="7">Belongs to the binding-protein-dependent transport system permease family.</text>
</comment>
<keyword evidence="2 7" id="KW-0813">Transport</keyword>
<evidence type="ECO:0000256" key="1">
    <source>
        <dbReference type="ARBA" id="ARBA00004651"/>
    </source>
</evidence>
<feature type="transmembrane region" description="Helical" evidence="7">
    <location>
        <begin position="244"/>
        <end position="262"/>
    </location>
</feature>
<feature type="transmembrane region" description="Helical" evidence="7">
    <location>
        <begin position="289"/>
        <end position="318"/>
    </location>
</feature>
<dbReference type="SUPFAM" id="SSF161098">
    <property type="entry name" value="MetI-like"/>
    <property type="match status" value="2"/>
</dbReference>
<dbReference type="InterPro" id="IPR035906">
    <property type="entry name" value="MetI-like_sf"/>
</dbReference>
<feature type="transmembrane region" description="Helical" evidence="7">
    <location>
        <begin position="407"/>
        <end position="429"/>
    </location>
</feature>
<evidence type="ECO:0000256" key="4">
    <source>
        <dbReference type="ARBA" id="ARBA00022692"/>
    </source>
</evidence>
<feature type="transmembrane region" description="Helical" evidence="7">
    <location>
        <begin position="20"/>
        <end position="42"/>
    </location>
</feature>
<keyword evidence="5 7" id="KW-1133">Transmembrane helix</keyword>
<dbReference type="Gene3D" id="1.10.3720.10">
    <property type="entry name" value="MetI-like"/>
    <property type="match status" value="2"/>
</dbReference>
<comment type="subcellular location">
    <subcellularLocation>
        <location evidence="1 7">Cell membrane</location>
        <topology evidence="1 7">Multi-pass membrane protein</topology>
    </subcellularLocation>
</comment>
<feature type="domain" description="ABC transmembrane type-1" evidence="8">
    <location>
        <begin position="334"/>
        <end position="540"/>
    </location>
</feature>
<feature type="transmembrane region" description="Helical" evidence="7">
    <location>
        <begin position="472"/>
        <end position="489"/>
    </location>
</feature>
<dbReference type="PANTHER" id="PTHR30183">
    <property type="entry name" value="MOLYBDENUM TRANSPORT SYSTEM PERMEASE PROTEIN MODB"/>
    <property type="match status" value="1"/>
</dbReference>
<feature type="transmembrane region" description="Helical" evidence="7">
    <location>
        <begin position="201"/>
        <end position="224"/>
    </location>
</feature>
<feature type="transmembrane region" description="Helical" evidence="7">
    <location>
        <begin position="145"/>
        <end position="164"/>
    </location>
</feature>
<feature type="transmembrane region" description="Helical" evidence="7">
    <location>
        <begin position="338"/>
        <end position="358"/>
    </location>
</feature>
<dbReference type="PROSITE" id="PS50928">
    <property type="entry name" value="ABC_TM1"/>
    <property type="match status" value="2"/>
</dbReference>
<name>A0ABQ1RH16_9ALTE</name>
<sequence>MLSASHVTAGPARIWRLASLGPALMLALPVVVVMLSVLQPQWQVWQHLAQTVLWDYISNSLLLAFGVGLGTLILGTSLAWICHHYEFPGRSAFEWLLLLPMAMPAYIIAYCYTGLLDFAGPVQTAVREQTGWAYGDYYFPEVRSLGGAILMLTLVLYPYVFMLARNAFRDQAQSLLEVSRAAGLSPTGYFIKVAVPMARPAILTGVALAMMEAFADFGTVEYFGVNTFTTGIFRTWFGLGNAQAAAQLSALLTTFVLLLLLLERGSRSKIKYYYQGHKHHSQNPQRPSALVSVVLLCCCLLVLAAGFLIPLLMLINWVWGTGLAQFNGQFLSLMWNSFSLALVAAFLVLVLALLFAYGRRLRDDPLIRMPVTLASMGYAVPGTVIAVGVMLPLAWFDKSLDALMQAWFGISTGLMFSGTLFALLLAYAVRFLAVSLNQVEAGLERIKPSMDQAAQSLGFGPLKSLQRIHLPIMKASLLSAVLLVFVDVLKELPATLILRPFNFNTLAVRTYELASDERLSDAALPALSILVVGILPVIILARAMNRESR</sequence>
<feature type="transmembrane region" description="Helical" evidence="7">
    <location>
        <begin position="370"/>
        <end position="395"/>
    </location>
</feature>
<feature type="domain" description="ABC transmembrane type-1" evidence="8">
    <location>
        <begin position="57"/>
        <end position="263"/>
    </location>
</feature>
<evidence type="ECO:0000256" key="2">
    <source>
        <dbReference type="ARBA" id="ARBA00022448"/>
    </source>
</evidence>